<dbReference type="RefSeq" id="WP_258878437.1">
    <property type="nucleotide sequence ID" value="NZ_CP048914.1"/>
</dbReference>
<organism evidence="4 5">
    <name type="scientific">Candidatus Xianfuyuplasma coldseepsis</name>
    <dbReference type="NCBI Taxonomy" id="2782163"/>
    <lineage>
        <taxon>Bacteria</taxon>
        <taxon>Bacillati</taxon>
        <taxon>Mycoplasmatota</taxon>
        <taxon>Mollicutes</taxon>
        <taxon>Candidatus Izemoplasmatales</taxon>
        <taxon>Candidatus Izemoplasmataceae</taxon>
        <taxon>Candidatus Xianfuyuplasma</taxon>
    </lineage>
</organism>
<name>A0A7L7KRI3_9MOLU</name>
<dbReference type="SMART" id="SM00849">
    <property type="entry name" value="Lactamase_B"/>
    <property type="match status" value="1"/>
</dbReference>
<dbReference type="AlphaFoldDB" id="A0A7L7KRI3"/>
<dbReference type="PANTHER" id="PTHR43546">
    <property type="entry name" value="UPF0173 METAL-DEPENDENT HYDROLASE MJ1163-RELATED"/>
    <property type="match status" value="1"/>
</dbReference>
<dbReference type="Gene3D" id="3.60.15.10">
    <property type="entry name" value="Ribonuclease Z/Hydroxyacylglutathione hydrolase-like"/>
    <property type="match status" value="1"/>
</dbReference>
<proteinExistence type="inferred from homology"/>
<gene>
    <name evidence="4" type="ORF">G4Z02_03290</name>
</gene>
<keyword evidence="1 2" id="KW-0378">Hydrolase</keyword>
<dbReference type="InterPro" id="IPR001279">
    <property type="entry name" value="Metallo-B-lactamas"/>
</dbReference>
<dbReference type="KEGG" id="xcl:G4Z02_03290"/>
<evidence type="ECO:0000256" key="2">
    <source>
        <dbReference type="HAMAP-Rule" id="MF_00457"/>
    </source>
</evidence>
<dbReference type="EMBL" id="CP048914">
    <property type="protein sequence ID" value="QMS84816.1"/>
    <property type="molecule type" value="Genomic_DNA"/>
</dbReference>
<protein>
    <recommendedName>
        <fullName evidence="2">UPF0173 metal-dependent hydrolase G4Z02_03290</fullName>
    </recommendedName>
</protein>
<evidence type="ECO:0000313" key="5">
    <source>
        <dbReference type="Proteomes" id="UP000514720"/>
    </source>
</evidence>
<dbReference type="InterPro" id="IPR050114">
    <property type="entry name" value="UPF0173_UPF0282_UlaG_hydrolase"/>
</dbReference>
<dbReference type="SUPFAM" id="SSF56281">
    <property type="entry name" value="Metallo-hydrolase/oxidoreductase"/>
    <property type="match status" value="1"/>
</dbReference>
<dbReference type="GO" id="GO:0016787">
    <property type="term" value="F:hydrolase activity"/>
    <property type="evidence" value="ECO:0007669"/>
    <property type="project" value="UniProtKB-UniRule"/>
</dbReference>
<dbReference type="InterPro" id="IPR036866">
    <property type="entry name" value="RibonucZ/Hydroxyglut_hydro"/>
</dbReference>
<accession>A0A7L7KRI3</accession>
<keyword evidence="5" id="KW-1185">Reference proteome</keyword>
<dbReference type="PANTHER" id="PTHR43546:SF3">
    <property type="entry name" value="UPF0173 METAL-DEPENDENT HYDROLASE MJ1163"/>
    <property type="match status" value="1"/>
</dbReference>
<evidence type="ECO:0000256" key="1">
    <source>
        <dbReference type="ARBA" id="ARBA00022801"/>
    </source>
</evidence>
<dbReference type="InterPro" id="IPR022877">
    <property type="entry name" value="UPF0173"/>
</dbReference>
<evidence type="ECO:0000259" key="3">
    <source>
        <dbReference type="SMART" id="SM00849"/>
    </source>
</evidence>
<feature type="domain" description="Metallo-beta-lactamase" evidence="3">
    <location>
        <begin position="7"/>
        <end position="193"/>
    </location>
</feature>
<sequence>MKITFLGHAAVLLEHHDFKALIDPFLTNNPVYKKDPTHTQGITHIFVTHGHGDHVGDTLQIAKENNAMIIANAELCSLFRRKDKTLKLHPMHIGGAFTFDFGRVKMTPAVHGSSYQDEDGVHEGGNPGGFLITVDGTSVYHAGDTGLIYDMKLLEQDEIDVAFLPIGGNYTMDINDAIRAVEFIKPKITIPMHYNTFGLIQADPYIFKGRLLEYRVEILEPGEAIKL</sequence>
<reference evidence="4 5" key="1">
    <citation type="submission" date="2020-02" db="EMBL/GenBank/DDBJ databases">
        <authorList>
            <person name="Zheng R.K."/>
            <person name="Sun C.M."/>
        </authorList>
    </citation>
    <scope>NUCLEOTIDE SEQUENCE [LARGE SCALE GENOMIC DNA]</scope>
    <source>
        <strain evidence="5">zrk13</strain>
    </source>
</reference>
<dbReference type="NCBIfam" id="NF001911">
    <property type="entry name" value="PRK00685.1"/>
    <property type="match status" value="1"/>
</dbReference>
<dbReference type="Pfam" id="PF12706">
    <property type="entry name" value="Lactamase_B_2"/>
    <property type="match status" value="1"/>
</dbReference>
<dbReference type="Proteomes" id="UP000514720">
    <property type="component" value="Chromosome"/>
</dbReference>
<evidence type="ECO:0000313" key="4">
    <source>
        <dbReference type="EMBL" id="QMS84816.1"/>
    </source>
</evidence>
<comment type="similarity">
    <text evidence="2">Belongs to the UPF0173 family.</text>
</comment>
<dbReference type="HAMAP" id="MF_00457">
    <property type="entry name" value="UPF0173"/>
    <property type="match status" value="1"/>
</dbReference>